<dbReference type="EMBL" id="SNRY01011300">
    <property type="protein sequence ID" value="KAA6304698.1"/>
    <property type="molecule type" value="Genomic_DNA"/>
</dbReference>
<feature type="non-terminal residue" evidence="2">
    <location>
        <position position="64"/>
    </location>
</feature>
<protein>
    <recommendedName>
        <fullName evidence="1">GH3 middle domain-containing protein</fullName>
    </recommendedName>
</protein>
<name>A0A5J4P6K5_9ZZZZ</name>
<organism evidence="2">
    <name type="scientific">termite gut metagenome</name>
    <dbReference type="NCBI Taxonomy" id="433724"/>
    <lineage>
        <taxon>unclassified sequences</taxon>
        <taxon>metagenomes</taxon>
        <taxon>organismal metagenomes</taxon>
    </lineage>
</organism>
<gene>
    <name evidence="2" type="ORF">EZS27_043653</name>
</gene>
<feature type="domain" description="GH3 middle" evidence="1">
    <location>
        <begin position="3"/>
        <end position="61"/>
    </location>
</feature>
<accession>A0A5J4P6K5</accession>
<evidence type="ECO:0000259" key="1">
    <source>
        <dbReference type="Pfam" id="PF23571"/>
    </source>
</evidence>
<proteinExistence type="predicted"/>
<reference evidence="2" key="1">
    <citation type="submission" date="2019-03" db="EMBL/GenBank/DDBJ databases">
        <title>Single cell metagenomics reveals metabolic interactions within the superorganism composed of flagellate Streblomastix strix and complex community of Bacteroidetes bacteria on its surface.</title>
        <authorList>
            <person name="Treitli S.C."/>
            <person name="Kolisko M."/>
            <person name="Husnik F."/>
            <person name="Keeling P."/>
            <person name="Hampl V."/>
        </authorList>
    </citation>
    <scope>NUCLEOTIDE SEQUENCE</scope>
    <source>
        <strain evidence="2">STM</strain>
    </source>
</reference>
<dbReference type="AlphaFoldDB" id="A0A5J4P6K5"/>
<comment type="caution">
    <text evidence="2">The sequence shown here is derived from an EMBL/GenBank/DDBJ whole genome shotgun (WGS) entry which is preliminary data.</text>
</comment>
<sequence length="64" mass="7394">MLLMIDYGIFYEFIPLENIGSANPPVYSLDEVELNKNYAIVISTSCGLWRYMIGDTIRFTNNRP</sequence>
<evidence type="ECO:0000313" key="2">
    <source>
        <dbReference type="EMBL" id="KAA6304698.1"/>
    </source>
</evidence>
<dbReference type="InterPro" id="IPR055377">
    <property type="entry name" value="GH3_M"/>
</dbReference>
<dbReference type="Pfam" id="PF23571">
    <property type="entry name" value="GH3_M"/>
    <property type="match status" value="1"/>
</dbReference>